<evidence type="ECO:0000313" key="2">
    <source>
        <dbReference type="Proteomes" id="UP000023842"/>
    </source>
</evidence>
<dbReference type="PANTHER" id="PTHR45947:SF3">
    <property type="entry name" value="SULFOQUINOVOSYL TRANSFERASE SQD2"/>
    <property type="match status" value="1"/>
</dbReference>
<dbReference type="Proteomes" id="UP000023842">
    <property type="component" value="Unassembled WGS sequence"/>
</dbReference>
<dbReference type="PANTHER" id="PTHR45947">
    <property type="entry name" value="SULFOQUINOVOSYL TRANSFERASE SQD2"/>
    <property type="match status" value="1"/>
</dbReference>
<name>A0ABN0SDM6_9GAMM</name>
<dbReference type="Gene3D" id="3.40.50.2000">
    <property type="entry name" value="Glycogen Phosphorylase B"/>
    <property type="match status" value="1"/>
</dbReference>
<protein>
    <submittedName>
        <fullName evidence="1">Glycosyl transferase family 1</fullName>
    </submittedName>
</protein>
<dbReference type="EMBL" id="JFJN01000028">
    <property type="protein sequence ID" value="EZH81606.1"/>
    <property type="molecule type" value="Genomic_DNA"/>
</dbReference>
<dbReference type="InterPro" id="IPR050194">
    <property type="entry name" value="Glycosyltransferase_grp1"/>
</dbReference>
<accession>A0ABN0SDM6</accession>
<reference evidence="2" key="1">
    <citation type="journal article" date="2014" name="Genome Announc.">
        <title>Draft Genome Sequence of the algae degrading bacterium Pseudomonas mendocina AD6.</title>
        <authorList>
            <person name="Barney B.M."/>
            <person name="Lenneman E.M."/>
        </authorList>
    </citation>
    <scope>NUCLEOTIDE SEQUENCE [LARGE SCALE GENOMIC DNA]</scope>
    <source>
        <strain evidence="2">AD6</strain>
    </source>
</reference>
<keyword evidence="1" id="KW-0808">Transferase</keyword>
<dbReference type="SUPFAM" id="SSF53756">
    <property type="entry name" value="UDP-Glycosyltransferase/glycogen phosphorylase"/>
    <property type="match status" value="1"/>
</dbReference>
<keyword evidence="2" id="KW-1185">Reference proteome</keyword>
<dbReference type="CDD" id="cd03801">
    <property type="entry name" value="GT4_PimA-like"/>
    <property type="match status" value="1"/>
</dbReference>
<organism evidence="1 2">
    <name type="scientific">Ectopseudomonas composti</name>
    <dbReference type="NCBI Taxonomy" id="658457"/>
    <lineage>
        <taxon>Bacteria</taxon>
        <taxon>Pseudomonadati</taxon>
        <taxon>Pseudomonadota</taxon>
        <taxon>Gammaproteobacteria</taxon>
        <taxon>Pseudomonadales</taxon>
        <taxon>Pseudomonadaceae</taxon>
        <taxon>Ectopseudomonas</taxon>
    </lineage>
</organism>
<gene>
    <name evidence="1" type="ORF">AU05_09440</name>
</gene>
<sequence length="199" mass="21884">MQVIYNGIDTEKFKPENHPRQTDECFRLLYVGSWMTRKGVDLLAPIMRELGEDFELRYTGGATATQDKPDMPKNMHDIGRLQGDAAIVSAMQDVDVLLFPSRSEGFGLVAAEAMACGLPVIAFSDTCLEEIVQDGVTGRLLPLGDVHATAEAVREIARSSTSRNVMSVAARNRAVSRFGLPAMLDAYLNAYSLTLEQRE</sequence>
<proteinExistence type="predicted"/>
<evidence type="ECO:0000313" key="1">
    <source>
        <dbReference type="EMBL" id="EZH81606.1"/>
    </source>
</evidence>
<comment type="caution">
    <text evidence="1">The sequence shown here is derived from an EMBL/GenBank/DDBJ whole genome shotgun (WGS) entry which is preliminary data.</text>
</comment>
<dbReference type="GO" id="GO:0016740">
    <property type="term" value="F:transferase activity"/>
    <property type="evidence" value="ECO:0007669"/>
    <property type="project" value="UniProtKB-KW"/>
</dbReference>
<dbReference type="Pfam" id="PF13692">
    <property type="entry name" value="Glyco_trans_1_4"/>
    <property type="match status" value="1"/>
</dbReference>